<gene>
    <name evidence="2" type="ORF">Q9K02_04830</name>
</gene>
<evidence type="ECO:0000256" key="1">
    <source>
        <dbReference type="SAM" id="Phobius"/>
    </source>
</evidence>
<feature type="transmembrane region" description="Helical" evidence="1">
    <location>
        <begin position="209"/>
        <end position="225"/>
    </location>
</feature>
<feature type="transmembrane region" description="Helical" evidence="1">
    <location>
        <begin position="111"/>
        <end position="134"/>
    </location>
</feature>
<keyword evidence="1" id="KW-1133">Transmembrane helix</keyword>
<proteinExistence type="predicted"/>
<dbReference type="PANTHER" id="PTHR33802:SF1">
    <property type="entry name" value="XK-RELATED PROTEIN"/>
    <property type="match status" value="1"/>
</dbReference>
<keyword evidence="1" id="KW-0812">Transmembrane</keyword>
<evidence type="ECO:0000313" key="3">
    <source>
        <dbReference type="Proteomes" id="UP001240639"/>
    </source>
</evidence>
<reference evidence="2 3" key="1">
    <citation type="submission" date="2023-08" db="EMBL/GenBank/DDBJ databases">
        <title>genomic of G39.</title>
        <authorList>
            <person name="Wang Y."/>
        </authorList>
    </citation>
    <scope>NUCLEOTIDE SEQUENCE [LARGE SCALE GENOMIC DNA]</scope>
    <source>
        <strain evidence="2 3">G39</strain>
    </source>
</reference>
<protein>
    <recommendedName>
        <fullName evidence="4">Tryptophan-rich sensory protein</fullName>
    </recommendedName>
</protein>
<feature type="transmembrane region" description="Helical" evidence="1">
    <location>
        <begin position="231"/>
        <end position="251"/>
    </location>
</feature>
<keyword evidence="1" id="KW-0472">Membrane</keyword>
<name>A0ABT9HN86_9SPHN</name>
<evidence type="ECO:0008006" key="4">
    <source>
        <dbReference type="Google" id="ProtNLM"/>
    </source>
</evidence>
<organism evidence="2 3">
    <name type="scientific">Qipengyuania profundimaris</name>
    <dbReference type="NCBI Taxonomy" id="3067652"/>
    <lineage>
        <taxon>Bacteria</taxon>
        <taxon>Pseudomonadati</taxon>
        <taxon>Pseudomonadota</taxon>
        <taxon>Alphaproteobacteria</taxon>
        <taxon>Sphingomonadales</taxon>
        <taxon>Erythrobacteraceae</taxon>
        <taxon>Qipengyuania</taxon>
    </lineage>
</organism>
<accession>A0ABT9HN86</accession>
<feature type="transmembrane region" description="Helical" evidence="1">
    <location>
        <begin position="88"/>
        <end position="105"/>
    </location>
</feature>
<feature type="transmembrane region" description="Helical" evidence="1">
    <location>
        <begin position="184"/>
        <end position="202"/>
    </location>
</feature>
<keyword evidence="3" id="KW-1185">Reference proteome</keyword>
<dbReference type="PANTHER" id="PTHR33802">
    <property type="entry name" value="SI:CH211-161H7.5-RELATED"/>
    <property type="match status" value="1"/>
</dbReference>
<feature type="transmembrane region" description="Helical" evidence="1">
    <location>
        <begin position="146"/>
        <end position="164"/>
    </location>
</feature>
<dbReference type="EMBL" id="JAVAIM010000001">
    <property type="protein sequence ID" value="MDP4574460.1"/>
    <property type="molecule type" value="Genomic_DNA"/>
</dbReference>
<comment type="caution">
    <text evidence="2">The sequence shown here is derived from an EMBL/GenBank/DDBJ whole genome shotgun (WGS) entry which is preliminary data.</text>
</comment>
<feature type="transmembrane region" description="Helical" evidence="1">
    <location>
        <begin position="52"/>
        <end position="76"/>
    </location>
</feature>
<evidence type="ECO:0000313" key="2">
    <source>
        <dbReference type="EMBL" id="MDP4574460.1"/>
    </source>
</evidence>
<dbReference type="Proteomes" id="UP001240639">
    <property type="component" value="Unassembled WGS sequence"/>
</dbReference>
<dbReference type="RefSeq" id="WP_305931869.1">
    <property type="nucleotide sequence ID" value="NZ_JAVAIM010000001.1"/>
</dbReference>
<sequence>MMQHSTKHRSLAQRVALVLAVVIQVGSTFLPQLGFGEPIGKQSDSVRTLVTPIGWAFGIWGPLFLLSTGFVLWQLLPAQRDNALIDRIGWYAVVALASQGVWALYTQFADLTWISVVIIATSLVSLLAILRVLTHLDRPMTGWERFLIGVTFSALAAWLTAANIVNTTAALRFHGVGAGDTYPLLAAAIVAVGGVIAALAVLRSAGNPWYALVFLWALWGIYNRGGQESGAVAVACGVSALLVVIAAIVGLRHPANRKRWLG</sequence>